<feature type="transmembrane region" description="Helical" evidence="1">
    <location>
        <begin position="75"/>
        <end position="95"/>
    </location>
</feature>
<accession>A0A1G6K5D6</accession>
<organism evidence="2 3">
    <name type="scientific">Microbacterium enclense</name>
    <dbReference type="NCBI Taxonomy" id="993073"/>
    <lineage>
        <taxon>Bacteria</taxon>
        <taxon>Bacillati</taxon>
        <taxon>Actinomycetota</taxon>
        <taxon>Actinomycetes</taxon>
        <taxon>Micrococcales</taxon>
        <taxon>Microbacteriaceae</taxon>
        <taxon>Microbacterium</taxon>
    </lineage>
</organism>
<feature type="transmembrane region" description="Helical" evidence="1">
    <location>
        <begin position="101"/>
        <end position="119"/>
    </location>
</feature>
<feature type="transmembrane region" description="Helical" evidence="1">
    <location>
        <begin position="126"/>
        <end position="143"/>
    </location>
</feature>
<keyword evidence="1" id="KW-0812">Transmembrane</keyword>
<dbReference type="Proteomes" id="UP000183203">
    <property type="component" value="Unassembled WGS sequence"/>
</dbReference>
<proteinExistence type="predicted"/>
<keyword evidence="1" id="KW-0472">Membrane</keyword>
<dbReference type="RefSeq" id="WP_082642224.1">
    <property type="nucleotide sequence ID" value="NZ_FMYG01000004.1"/>
</dbReference>
<keyword evidence="1" id="KW-1133">Transmembrane helix</keyword>
<gene>
    <name evidence="2" type="ORF">SAMN05216418_1854</name>
</gene>
<evidence type="ECO:0000313" key="2">
    <source>
        <dbReference type="EMBL" id="SDC26088.1"/>
    </source>
</evidence>
<reference evidence="2 3" key="1">
    <citation type="submission" date="2016-09" db="EMBL/GenBank/DDBJ databases">
        <authorList>
            <person name="Capua I."/>
            <person name="De Benedictis P."/>
            <person name="Joannis T."/>
            <person name="Lombin L.H."/>
            <person name="Cattoli G."/>
        </authorList>
    </citation>
    <scope>NUCLEOTIDE SEQUENCE [LARGE SCALE GENOMIC DNA]</scope>
    <source>
        <strain evidence="2 3">NIO-1002</strain>
    </source>
</reference>
<sequence>MTVRAILSCLGVALTAYLAARGLIWTSPDTVERGWLLVLALAIYLPVTWLWIFAVDVRGQPKAASGTPTPRAPGWQVVLALITTVVVSNITFLAVTDEGRTQPFVTWVIGAIGALMMIVMARRRPVAAWTGIALLTVATSLWLGPVQALNLGLVGSIVWVAAAQLVVFALDRAARDAERLSELQQAASAWQASQSGRQRERRLHVQRALQTAGPILSRTIENGGNLRPSDKEAARRAEARLRDELRGNRLLDDDVRNEIEAARCRGAAISLFDEGGLDGLSADDLTAVRRELAAIVRESVSDRLIIRTSPDEEIAVTVVGRSSGEDAAGDDDHVDLFREIRRPR</sequence>
<name>A0A1G6K5D6_9MICO</name>
<dbReference type="AlphaFoldDB" id="A0A1G6K5D6"/>
<dbReference type="STRING" id="993073.AS029_07960"/>
<dbReference type="EMBL" id="FMYG01000004">
    <property type="protein sequence ID" value="SDC26088.1"/>
    <property type="molecule type" value="Genomic_DNA"/>
</dbReference>
<evidence type="ECO:0000256" key="1">
    <source>
        <dbReference type="SAM" id="Phobius"/>
    </source>
</evidence>
<evidence type="ECO:0000313" key="3">
    <source>
        <dbReference type="Proteomes" id="UP000183203"/>
    </source>
</evidence>
<dbReference type="OrthoDB" id="5082313at2"/>
<feature type="transmembrane region" description="Helical" evidence="1">
    <location>
        <begin position="149"/>
        <end position="170"/>
    </location>
</feature>
<feature type="transmembrane region" description="Helical" evidence="1">
    <location>
        <begin position="36"/>
        <end position="54"/>
    </location>
</feature>
<protein>
    <submittedName>
        <fullName evidence="2">Uncharacterized protein</fullName>
    </submittedName>
</protein>